<name>A0AAV2QXB4_MEGNR</name>
<keyword evidence="2" id="KW-0472">Membrane</keyword>
<evidence type="ECO:0000256" key="1">
    <source>
        <dbReference type="SAM" id="MobiDB-lite"/>
    </source>
</evidence>
<comment type="caution">
    <text evidence="3">The sequence shown here is derived from an EMBL/GenBank/DDBJ whole genome shotgun (WGS) entry which is preliminary data.</text>
</comment>
<reference evidence="3 4" key="1">
    <citation type="submission" date="2024-05" db="EMBL/GenBank/DDBJ databases">
        <authorList>
            <person name="Wallberg A."/>
        </authorList>
    </citation>
    <scope>NUCLEOTIDE SEQUENCE [LARGE SCALE GENOMIC DNA]</scope>
</reference>
<evidence type="ECO:0000313" key="3">
    <source>
        <dbReference type="EMBL" id="CAL4102214.1"/>
    </source>
</evidence>
<feature type="region of interest" description="Disordered" evidence="1">
    <location>
        <begin position="108"/>
        <end position="146"/>
    </location>
</feature>
<dbReference type="Proteomes" id="UP001497623">
    <property type="component" value="Unassembled WGS sequence"/>
</dbReference>
<feature type="compositionally biased region" description="Polar residues" evidence="1">
    <location>
        <begin position="136"/>
        <end position="146"/>
    </location>
</feature>
<organism evidence="3 4">
    <name type="scientific">Meganyctiphanes norvegica</name>
    <name type="common">Northern krill</name>
    <name type="synonym">Thysanopoda norvegica</name>
    <dbReference type="NCBI Taxonomy" id="48144"/>
    <lineage>
        <taxon>Eukaryota</taxon>
        <taxon>Metazoa</taxon>
        <taxon>Ecdysozoa</taxon>
        <taxon>Arthropoda</taxon>
        <taxon>Crustacea</taxon>
        <taxon>Multicrustacea</taxon>
        <taxon>Malacostraca</taxon>
        <taxon>Eumalacostraca</taxon>
        <taxon>Eucarida</taxon>
        <taxon>Euphausiacea</taxon>
        <taxon>Euphausiidae</taxon>
        <taxon>Meganyctiphanes</taxon>
    </lineage>
</organism>
<sequence>EAAMVGVKVVSFKWIFFTIAVMTSLKFPMTLAQARWRDDERCGSKNDPNGNHIRFLAPNGRAAECDPRSAKPCCSAWGYCGSGADSAGVQYCSCPTCTDHRRAARPGSIVFRPPVPPRTPSGTAKWRSDERCGSKNDPTGNPLQFL</sequence>
<accession>A0AAV2QXB4</accession>
<gene>
    <name evidence="3" type="ORF">MNOR_LOCUS17219</name>
</gene>
<evidence type="ECO:0000256" key="2">
    <source>
        <dbReference type="SAM" id="Phobius"/>
    </source>
</evidence>
<proteinExistence type="predicted"/>
<keyword evidence="2" id="KW-1133">Transmembrane helix</keyword>
<dbReference type="AlphaFoldDB" id="A0AAV2QXB4"/>
<protein>
    <submittedName>
        <fullName evidence="3">Uncharacterized protein</fullName>
    </submittedName>
</protein>
<feature type="non-terminal residue" evidence="3">
    <location>
        <position position="1"/>
    </location>
</feature>
<evidence type="ECO:0000313" key="4">
    <source>
        <dbReference type="Proteomes" id="UP001497623"/>
    </source>
</evidence>
<feature type="transmembrane region" description="Helical" evidence="2">
    <location>
        <begin position="12"/>
        <end position="31"/>
    </location>
</feature>
<keyword evidence="4" id="KW-1185">Reference proteome</keyword>
<keyword evidence="2" id="KW-0812">Transmembrane</keyword>
<dbReference type="EMBL" id="CAXKWB010011714">
    <property type="protein sequence ID" value="CAL4102214.1"/>
    <property type="molecule type" value="Genomic_DNA"/>
</dbReference>
<feature type="non-terminal residue" evidence="3">
    <location>
        <position position="146"/>
    </location>
</feature>